<dbReference type="PANTHER" id="PTHR24559:SF444">
    <property type="entry name" value="REVERSE TRANSCRIPTASE DOMAIN-CONTAINING PROTEIN"/>
    <property type="match status" value="1"/>
</dbReference>
<gene>
    <name evidence="2" type="ORF">Sango_2311100</name>
</gene>
<accession>A0AAE1WAH8</accession>
<keyword evidence="3" id="KW-1185">Reference proteome</keyword>
<comment type="caution">
    <text evidence="2">The sequence shown here is derived from an EMBL/GenBank/DDBJ whole genome shotgun (WGS) entry which is preliminary data.</text>
</comment>
<organism evidence="2 3">
    <name type="scientific">Sesamum angolense</name>
    <dbReference type="NCBI Taxonomy" id="2727404"/>
    <lineage>
        <taxon>Eukaryota</taxon>
        <taxon>Viridiplantae</taxon>
        <taxon>Streptophyta</taxon>
        <taxon>Embryophyta</taxon>
        <taxon>Tracheophyta</taxon>
        <taxon>Spermatophyta</taxon>
        <taxon>Magnoliopsida</taxon>
        <taxon>eudicotyledons</taxon>
        <taxon>Gunneridae</taxon>
        <taxon>Pentapetalae</taxon>
        <taxon>asterids</taxon>
        <taxon>lamiids</taxon>
        <taxon>Lamiales</taxon>
        <taxon>Pedaliaceae</taxon>
        <taxon>Sesamum</taxon>
    </lineage>
</organism>
<dbReference type="PANTHER" id="PTHR24559">
    <property type="entry name" value="TRANSPOSON TY3-I GAG-POL POLYPROTEIN"/>
    <property type="match status" value="1"/>
</dbReference>
<evidence type="ECO:0000313" key="2">
    <source>
        <dbReference type="EMBL" id="KAK4389741.1"/>
    </source>
</evidence>
<reference evidence="2" key="1">
    <citation type="submission" date="2020-06" db="EMBL/GenBank/DDBJ databases">
        <authorList>
            <person name="Li T."/>
            <person name="Hu X."/>
            <person name="Zhang T."/>
            <person name="Song X."/>
            <person name="Zhang H."/>
            <person name="Dai N."/>
            <person name="Sheng W."/>
            <person name="Hou X."/>
            <person name="Wei L."/>
        </authorList>
    </citation>
    <scope>NUCLEOTIDE SEQUENCE</scope>
    <source>
        <strain evidence="2">K16</strain>
        <tissue evidence="2">Leaf</tissue>
    </source>
</reference>
<dbReference type="InterPro" id="IPR043502">
    <property type="entry name" value="DNA/RNA_pol_sf"/>
</dbReference>
<dbReference type="Gene3D" id="3.10.10.10">
    <property type="entry name" value="HIV Type 1 Reverse Transcriptase, subunit A, domain 1"/>
    <property type="match status" value="1"/>
</dbReference>
<dbReference type="Pfam" id="PF00078">
    <property type="entry name" value="RVT_1"/>
    <property type="match status" value="1"/>
</dbReference>
<dbReference type="CDD" id="cd01647">
    <property type="entry name" value="RT_LTR"/>
    <property type="match status" value="1"/>
</dbReference>
<dbReference type="InterPro" id="IPR000477">
    <property type="entry name" value="RT_dom"/>
</dbReference>
<feature type="domain" description="Reverse transcriptase" evidence="1">
    <location>
        <begin position="198"/>
        <end position="306"/>
    </location>
</feature>
<dbReference type="Proteomes" id="UP001289374">
    <property type="component" value="Unassembled WGS sequence"/>
</dbReference>
<dbReference type="SUPFAM" id="SSF56672">
    <property type="entry name" value="DNA/RNA polymerases"/>
    <property type="match status" value="1"/>
</dbReference>
<dbReference type="EMBL" id="JACGWL010000013">
    <property type="protein sequence ID" value="KAK4389741.1"/>
    <property type="molecule type" value="Genomic_DNA"/>
</dbReference>
<dbReference type="Gene3D" id="3.30.70.270">
    <property type="match status" value="1"/>
</dbReference>
<dbReference type="InterPro" id="IPR043128">
    <property type="entry name" value="Rev_trsase/Diguanyl_cyclase"/>
</dbReference>
<proteinExistence type="predicted"/>
<protein>
    <recommendedName>
        <fullName evidence="1">Reverse transcriptase domain-containing protein</fullName>
    </recommendedName>
</protein>
<sequence>MKSKGLSKIDIYKNMYVERKLEVRDPTRSRKMIKQKRRKPPVQTLILNKVPSMLQATGRGSTRFGANGRQPPYPIRIEKFGQKTPHNDALVITALLANYEVGRIFIDFGNSADILFGEAYNQMELGDIPLEKSPRKTCMLKFLVVNVSFAYNDILWRPTLDAFQVVISTYHMKIKFPAPRDVGEGQGNPLQSRECYIEVLSMMDASQGYHQIMFVPEDHKRVSFITSTGTFCYVAMPFGLKTRAATYQRLVDKIFHPQIGENVEVYVDDMLVKSKEARNDIVDLEETFAISRKYRLKLNPGKCSFGVQGGCFLDFMVCQRAIEANPLKIKAILDMKAPANINEVQRLMGKIAALSYFISKATEKNLPFFKVALGTGTSVVAELTTVLWALELALAHGLTPLVVVVDTTAWRTFNTFLGRRMSADHLAKETASLQLTQVLRHNDITGVLRGILCLDRWGVPHLFQG</sequence>
<name>A0AAE1WAH8_9LAMI</name>
<dbReference type="InterPro" id="IPR053134">
    <property type="entry name" value="RNA-dir_DNA_polymerase"/>
</dbReference>
<reference evidence="2" key="2">
    <citation type="journal article" date="2024" name="Plant">
        <title>Genomic evolution and insights into agronomic trait innovations of Sesamum species.</title>
        <authorList>
            <person name="Miao H."/>
            <person name="Wang L."/>
            <person name="Qu L."/>
            <person name="Liu H."/>
            <person name="Sun Y."/>
            <person name="Le M."/>
            <person name="Wang Q."/>
            <person name="Wei S."/>
            <person name="Zheng Y."/>
            <person name="Lin W."/>
            <person name="Duan Y."/>
            <person name="Cao H."/>
            <person name="Xiong S."/>
            <person name="Wang X."/>
            <person name="Wei L."/>
            <person name="Li C."/>
            <person name="Ma Q."/>
            <person name="Ju M."/>
            <person name="Zhao R."/>
            <person name="Li G."/>
            <person name="Mu C."/>
            <person name="Tian Q."/>
            <person name="Mei H."/>
            <person name="Zhang T."/>
            <person name="Gao T."/>
            <person name="Zhang H."/>
        </authorList>
    </citation>
    <scope>NUCLEOTIDE SEQUENCE</scope>
    <source>
        <strain evidence="2">K16</strain>
    </source>
</reference>
<evidence type="ECO:0000259" key="1">
    <source>
        <dbReference type="Pfam" id="PF00078"/>
    </source>
</evidence>
<dbReference type="AlphaFoldDB" id="A0AAE1WAH8"/>
<evidence type="ECO:0000313" key="3">
    <source>
        <dbReference type="Proteomes" id="UP001289374"/>
    </source>
</evidence>